<dbReference type="InterPro" id="IPR008991">
    <property type="entry name" value="Translation_prot_SH3-like_sf"/>
</dbReference>
<sequence>MDTLMNVASIPEESESRLPSEGLPPVTAAGSQRCGTGVSLEYVLHPTHGLPQECRWYVLRATYGREREAEDLLKKRGVLVYVPKRKTLKMVKGEKKKVEESLLPNLVFVFTDECTARRLVSFPLKSESRRKDKMPVSLHFMYDHTSLNENGLNDVVVIPHKEMVNFIRFTIGGSESIRAVSPADFRIKKDQQVVITEGDFKGVVGRVARIDRQTCVIVDLQPICFLASAYIPKAFLREVPEPENNKK</sequence>
<dbReference type="SUPFAM" id="SSF50104">
    <property type="entry name" value="Translation proteins SH3-like domain"/>
    <property type="match status" value="1"/>
</dbReference>
<dbReference type="InterPro" id="IPR036735">
    <property type="entry name" value="NGN_dom_sf"/>
</dbReference>
<dbReference type="CDD" id="cd09895">
    <property type="entry name" value="NGN_SP_UpxY"/>
    <property type="match status" value="1"/>
</dbReference>
<accession>A0A6N3G715</accession>
<organism evidence="5">
    <name type="scientific">Paraprevotella clara</name>
    <dbReference type="NCBI Taxonomy" id="454154"/>
    <lineage>
        <taxon>Bacteria</taxon>
        <taxon>Pseudomonadati</taxon>
        <taxon>Bacteroidota</taxon>
        <taxon>Bacteroidia</taxon>
        <taxon>Bacteroidales</taxon>
        <taxon>Prevotellaceae</taxon>
        <taxon>Paraprevotella</taxon>
    </lineage>
</organism>
<protein>
    <submittedName>
        <fullName evidence="5">Transcriptional activator RfaH</fullName>
    </submittedName>
</protein>
<feature type="region of interest" description="Disordered" evidence="2">
    <location>
        <begin position="1"/>
        <end position="29"/>
    </location>
</feature>
<dbReference type="InterPro" id="IPR005824">
    <property type="entry name" value="KOW"/>
</dbReference>
<dbReference type="SMART" id="SM00739">
    <property type="entry name" value="KOW"/>
    <property type="match status" value="1"/>
</dbReference>
<evidence type="ECO:0000259" key="4">
    <source>
        <dbReference type="SMART" id="SM00739"/>
    </source>
</evidence>
<feature type="domain" description="KOW" evidence="4">
    <location>
        <begin position="186"/>
        <end position="213"/>
    </location>
</feature>
<dbReference type="SUPFAM" id="SSF82679">
    <property type="entry name" value="N-utilization substance G protein NusG, N-terminal domain"/>
    <property type="match status" value="1"/>
</dbReference>
<dbReference type="Pfam" id="PF02357">
    <property type="entry name" value="NusG"/>
    <property type="match status" value="1"/>
</dbReference>
<dbReference type="SMART" id="SM00738">
    <property type="entry name" value="NGN"/>
    <property type="match status" value="1"/>
</dbReference>
<evidence type="ECO:0000313" key="5">
    <source>
        <dbReference type="EMBL" id="VYU59509.1"/>
    </source>
</evidence>
<dbReference type="Gene3D" id="3.30.70.940">
    <property type="entry name" value="NusG, N-terminal domain"/>
    <property type="match status" value="1"/>
</dbReference>
<evidence type="ECO:0000259" key="3">
    <source>
        <dbReference type="SMART" id="SM00738"/>
    </source>
</evidence>
<dbReference type="InterPro" id="IPR006645">
    <property type="entry name" value="NGN-like_dom"/>
</dbReference>
<evidence type="ECO:0000256" key="2">
    <source>
        <dbReference type="SAM" id="MobiDB-lite"/>
    </source>
</evidence>
<gene>
    <name evidence="5" type="ORF">PCLFYP37_00397</name>
</gene>
<dbReference type="AlphaFoldDB" id="A0A6N3G715"/>
<reference evidence="5" key="1">
    <citation type="submission" date="2019-11" db="EMBL/GenBank/DDBJ databases">
        <authorList>
            <person name="Feng L."/>
        </authorList>
    </citation>
    <scope>NUCLEOTIDE SEQUENCE</scope>
    <source>
        <strain evidence="5">PclaraLFYP37</strain>
    </source>
</reference>
<evidence type="ECO:0000256" key="1">
    <source>
        <dbReference type="ARBA" id="ARBA00023163"/>
    </source>
</evidence>
<feature type="domain" description="NusG-like N-terminal" evidence="3">
    <location>
        <begin position="53"/>
        <end position="170"/>
    </location>
</feature>
<dbReference type="NCBIfam" id="NF033644">
    <property type="entry name" value="antiterm_UpxY"/>
    <property type="match status" value="1"/>
</dbReference>
<name>A0A6N3G715_9BACT</name>
<keyword evidence="1" id="KW-0804">Transcription</keyword>
<dbReference type="GO" id="GO:0006354">
    <property type="term" value="P:DNA-templated transcription elongation"/>
    <property type="evidence" value="ECO:0007669"/>
    <property type="project" value="InterPro"/>
</dbReference>
<dbReference type="EMBL" id="CACRUT010000023">
    <property type="protein sequence ID" value="VYU59509.1"/>
    <property type="molecule type" value="Genomic_DNA"/>
</dbReference>
<proteinExistence type="predicted"/>